<dbReference type="EMBL" id="FLUQ01000001">
    <property type="protein sequence ID" value="SBV91065.1"/>
    <property type="molecule type" value="Genomic_DNA"/>
</dbReference>
<dbReference type="AlphaFoldDB" id="A0A212IVX3"/>
<gene>
    <name evidence="1" type="ORF">KL86DPRO_10133</name>
</gene>
<protein>
    <submittedName>
        <fullName evidence="1">Uncharacterized protein</fullName>
    </submittedName>
</protein>
<name>A0A212IVX3_9DELT</name>
<evidence type="ECO:0000313" key="1">
    <source>
        <dbReference type="EMBL" id="SBV91065.1"/>
    </source>
</evidence>
<reference evidence="1" key="1">
    <citation type="submission" date="2016-04" db="EMBL/GenBank/DDBJ databases">
        <authorList>
            <person name="Evans L.H."/>
            <person name="Alamgir A."/>
            <person name="Owens N."/>
            <person name="Weber N.D."/>
            <person name="Virtaneva K."/>
            <person name="Barbian K."/>
            <person name="Babar A."/>
            <person name="Rosenke K."/>
        </authorList>
    </citation>
    <scope>NUCLEOTIDE SEQUENCE</scope>
    <source>
        <strain evidence="1">86</strain>
    </source>
</reference>
<organism evidence="1">
    <name type="scientific">uncultured delta proteobacterium</name>
    <dbReference type="NCBI Taxonomy" id="34034"/>
    <lineage>
        <taxon>Bacteria</taxon>
        <taxon>Deltaproteobacteria</taxon>
        <taxon>environmental samples</taxon>
    </lineage>
</organism>
<proteinExistence type="predicted"/>
<sequence>MGFKGSKVQILSSRPEIIGAYDYSRKPFFCWGFCPRYSLFTVSDLNYKITPTRKTNNKITAFITSQREDGRAPLPGKRTG</sequence>
<accession>A0A212IVX3</accession>